<evidence type="ECO:0000259" key="4">
    <source>
        <dbReference type="Pfam" id="PF05368"/>
    </source>
</evidence>
<dbReference type="InterPro" id="IPR051609">
    <property type="entry name" value="NmrA/Isoflavone_reductase-like"/>
</dbReference>
<accession>A0A9P4WWP8</accession>
<feature type="domain" description="NmrA-like" evidence="4">
    <location>
        <begin position="3"/>
        <end position="231"/>
    </location>
</feature>
<dbReference type="Pfam" id="PF05368">
    <property type="entry name" value="NmrA"/>
    <property type="match status" value="1"/>
</dbReference>
<protein>
    <recommendedName>
        <fullName evidence="4">NmrA-like domain-containing protein</fullName>
    </recommendedName>
</protein>
<name>A0A9P4WWP8_9PLEO</name>
<dbReference type="GO" id="GO:0016491">
    <property type="term" value="F:oxidoreductase activity"/>
    <property type="evidence" value="ECO:0007669"/>
    <property type="project" value="UniProtKB-KW"/>
</dbReference>
<evidence type="ECO:0000256" key="2">
    <source>
        <dbReference type="ARBA" id="ARBA00022857"/>
    </source>
</evidence>
<dbReference type="SUPFAM" id="SSF51735">
    <property type="entry name" value="NAD(P)-binding Rossmann-fold domains"/>
    <property type="match status" value="1"/>
</dbReference>
<dbReference type="Proteomes" id="UP000758155">
    <property type="component" value="Unassembled WGS sequence"/>
</dbReference>
<organism evidence="5 6">
    <name type="scientific">Didymella heteroderae</name>
    <dbReference type="NCBI Taxonomy" id="1769908"/>
    <lineage>
        <taxon>Eukaryota</taxon>
        <taxon>Fungi</taxon>
        <taxon>Dikarya</taxon>
        <taxon>Ascomycota</taxon>
        <taxon>Pezizomycotina</taxon>
        <taxon>Dothideomycetes</taxon>
        <taxon>Pleosporomycetidae</taxon>
        <taxon>Pleosporales</taxon>
        <taxon>Pleosporineae</taxon>
        <taxon>Didymellaceae</taxon>
        <taxon>Didymella</taxon>
    </lineage>
</organism>
<sequence>MVKIAVAGGTGSVAREIIEVLAATKKHDILVLSRKSRASDNRESGNVSYATTDYSSVVDLASLLRGCDTVLSFVAPYTDQSEAALAQKHLIDASIKAGVRRFAPSEWASARFDHLPWYSYKGQTRQYLEEVNKDSRVLEYCLFQPGLFTNYLTHPHRSATYLAAIETPFDFGNRRMIVCDGGEDQKCTFTTVRDLANVVAMAIEYAGDWPVEGGIKGSDLSIKQLITLGEKLRGPFEVTKIEAKLLQAGDCNSPWLPKVKHPSIPPDAVDFASKSVTAGLLSAIDAGAFQSNDAWNGLLPDYKFKDAEGFLEKAWSGKP</sequence>
<dbReference type="InterPro" id="IPR008030">
    <property type="entry name" value="NmrA-like"/>
</dbReference>
<evidence type="ECO:0000313" key="5">
    <source>
        <dbReference type="EMBL" id="KAF3044153.1"/>
    </source>
</evidence>
<dbReference type="InterPro" id="IPR036291">
    <property type="entry name" value="NAD(P)-bd_dom_sf"/>
</dbReference>
<dbReference type="OrthoDB" id="10000533at2759"/>
<dbReference type="EMBL" id="SWKV01000010">
    <property type="protein sequence ID" value="KAF3044153.1"/>
    <property type="molecule type" value="Genomic_DNA"/>
</dbReference>
<keyword evidence="6" id="KW-1185">Reference proteome</keyword>
<comment type="similarity">
    <text evidence="1">Belongs to the NmrA-type oxidoreductase family. Isoflavone reductase subfamily.</text>
</comment>
<reference evidence="5" key="1">
    <citation type="submission" date="2019-04" db="EMBL/GenBank/DDBJ databases">
        <title>Sequencing of skin fungus with MAO and IRED activity.</title>
        <authorList>
            <person name="Marsaioli A.J."/>
            <person name="Bonatto J.M.C."/>
            <person name="Reis Junior O."/>
        </authorList>
    </citation>
    <scope>NUCLEOTIDE SEQUENCE</scope>
    <source>
        <strain evidence="5">28M1</strain>
    </source>
</reference>
<keyword evidence="3" id="KW-0560">Oxidoreductase</keyword>
<dbReference type="PANTHER" id="PTHR47706">
    <property type="entry name" value="NMRA-LIKE FAMILY PROTEIN"/>
    <property type="match status" value="1"/>
</dbReference>
<evidence type="ECO:0000313" key="6">
    <source>
        <dbReference type="Proteomes" id="UP000758155"/>
    </source>
</evidence>
<evidence type="ECO:0000256" key="1">
    <source>
        <dbReference type="ARBA" id="ARBA00005725"/>
    </source>
</evidence>
<dbReference type="Gene3D" id="3.40.50.720">
    <property type="entry name" value="NAD(P)-binding Rossmann-like Domain"/>
    <property type="match status" value="1"/>
</dbReference>
<comment type="caution">
    <text evidence="5">The sequence shown here is derived from an EMBL/GenBank/DDBJ whole genome shotgun (WGS) entry which is preliminary data.</text>
</comment>
<evidence type="ECO:0000256" key="3">
    <source>
        <dbReference type="ARBA" id="ARBA00023002"/>
    </source>
</evidence>
<gene>
    <name evidence="5" type="ORF">E8E12_010451</name>
</gene>
<dbReference type="AlphaFoldDB" id="A0A9P4WWP8"/>
<keyword evidence="2" id="KW-0521">NADP</keyword>
<proteinExistence type="inferred from homology"/>
<dbReference type="PANTHER" id="PTHR47706:SF4">
    <property type="entry name" value="NMRA-LIKE DOMAIN-CONTAINING PROTEIN"/>
    <property type="match status" value="1"/>
</dbReference>